<dbReference type="GO" id="GO:0004888">
    <property type="term" value="F:transmembrane signaling receptor activity"/>
    <property type="evidence" value="ECO:0007669"/>
    <property type="project" value="InterPro"/>
</dbReference>
<evidence type="ECO:0000313" key="9">
    <source>
        <dbReference type="Proteomes" id="UP000216361"/>
    </source>
</evidence>
<keyword evidence="5" id="KW-1133">Transmembrane helix</keyword>
<dbReference type="SMART" id="SM00283">
    <property type="entry name" value="MA"/>
    <property type="match status" value="1"/>
</dbReference>
<feature type="transmembrane region" description="Helical" evidence="5">
    <location>
        <begin position="55"/>
        <end position="76"/>
    </location>
</feature>
<keyword evidence="5" id="KW-0812">Transmembrane</keyword>
<dbReference type="PANTHER" id="PTHR32089:SF112">
    <property type="entry name" value="LYSOZYME-LIKE PROTEIN-RELATED"/>
    <property type="match status" value="1"/>
</dbReference>
<dbReference type="PROSITE" id="PS50885">
    <property type="entry name" value="HAMP"/>
    <property type="match status" value="1"/>
</dbReference>
<proteinExistence type="inferred from homology"/>
<dbReference type="SUPFAM" id="SSF58104">
    <property type="entry name" value="Methyl-accepting chemotaxis protein (MCP) signaling domain"/>
    <property type="match status" value="1"/>
</dbReference>
<dbReference type="SMART" id="SM00304">
    <property type="entry name" value="HAMP"/>
    <property type="match status" value="2"/>
</dbReference>
<dbReference type="Pfam" id="PF00015">
    <property type="entry name" value="MCPsignal"/>
    <property type="match status" value="1"/>
</dbReference>
<feature type="domain" description="HAMP" evidence="7">
    <location>
        <begin position="257"/>
        <end position="310"/>
    </location>
</feature>
<evidence type="ECO:0000256" key="4">
    <source>
        <dbReference type="SAM" id="Coils"/>
    </source>
</evidence>
<evidence type="ECO:0000313" key="8">
    <source>
        <dbReference type="EMBL" id="OYQ18065.1"/>
    </source>
</evidence>
<sequence>MILRAERCFVSIYYFKQKNYGNFKRIPPSVEAEEGALPSYSSEKESSAMKIGHKILCLVVFLCLLVAGMVGLSRYISHEGRTLFETETAAVEQLHAAGRATANLLSFVRAVEFMPLDLISSDRKAIEATAADELRRLRVRLDQLEKGAAVQADRTDVATFRTQLADYEKTYLAIQAMTHDGAAAGRAKAEAEAFAQMKAIEGLRQILRNIEQRSSDRVVEAAKDFREHADGSDRNGLILGGLGILLGLGGSLLVARRGITGPLDRITAAMGKVAAGDIETAVPGVGRRDELGRLAGALEQFKQQAAANRQLEADRQDADRRAAADKRAAMLDLASQFEASIGGLVQATLAAASGLGERAAALQVTASRTLGQASAAASAAGQTAGNVQTVASATEELTSSIQEITRQTSLSVTIAGEGETAAAATTATIGDLAQATAQIGDVVRLITEIASQTNLLALNATIEAARAGEAGKGFAVVASEVKRLANQTARATEEIQGQIAAIQAQTDAAVSRVDAVGTVIRRMSELSTTVAAAVGQQGAATGEIARNVQEAAQGTDVVSGSVETMQATAAETGAAADAVSTAAAGLTQTAEGLHRAVAAFLGTLRAA</sequence>
<reference evidence="8 9" key="1">
    <citation type="submission" date="2017-07" db="EMBL/GenBank/DDBJ databases">
        <title>Elstera cyanobacteriorum sp. nov., a novel bacterium isolated from cyanobacterial aggregates in a eutrophic lake.</title>
        <authorList>
            <person name="Cai H."/>
        </authorList>
    </citation>
    <scope>NUCLEOTIDE SEQUENCE [LARGE SCALE GENOMIC DNA]</scope>
    <source>
        <strain evidence="8 9">TH019</strain>
    </source>
</reference>
<gene>
    <name evidence="8" type="ORF">CHR90_13965</name>
</gene>
<dbReference type="CDD" id="cd06225">
    <property type="entry name" value="HAMP"/>
    <property type="match status" value="1"/>
</dbReference>
<dbReference type="GO" id="GO:0007165">
    <property type="term" value="P:signal transduction"/>
    <property type="evidence" value="ECO:0007669"/>
    <property type="project" value="UniProtKB-KW"/>
</dbReference>
<dbReference type="Gene3D" id="6.10.340.10">
    <property type="match status" value="1"/>
</dbReference>
<evidence type="ECO:0000256" key="5">
    <source>
        <dbReference type="SAM" id="Phobius"/>
    </source>
</evidence>
<dbReference type="PRINTS" id="PR00260">
    <property type="entry name" value="CHEMTRNSDUCR"/>
</dbReference>
<dbReference type="AlphaFoldDB" id="A0A255XNQ8"/>
<keyword evidence="9" id="KW-1185">Reference proteome</keyword>
<dbReference type="InterPro" id="IPR004089">
    <property type="entry name" value="MCPsignal_dom"/>
</dbReference>
<dbReference type="Gene3D" id="1.10.287.950">
    <property type="entry name" value="Methyl-accepting chemotaxis protein"/>
    <property type="match status" value="1"/>
</dbReference>
<keyword evidence="5" id="KW-0472">Membrane</keyword>
<evidence type="ECO:0000259" key="7">
    <source>
        <dbReference type="PROSITE" id="PS50885"/>
    </source>
</evidence>
<dbReference type="InterPro" id="IPR004090">
    <property type="entry name" value="Chemotax_Me-accpt_rcpt"/>
</dbReference>
<dbReference type="EMBL" id="NOXS01000033">
    <property type="protein sequence ID" value="OYQ18065.1"/>
    <property type="molecule type" value="Genomic_DNA"/>
</dbReference>
<keyword evidence="4" id="KW-0175">Coiled coil</keyword>
<evidence type="ECO:0008006" key="10">
    <source>
        <dbReference type="Google" id="ProtNLM"/>
    </source>
</evidence>
<feature type="domain" description="Methyl-accepting transducer" evidence="6">
    <location>
        <begin position="351"/>
        <end position="580"/>
    </location>
</feature>
<keyword evidence="1 3" id="KW-0807">Transducer</keyword>
<evidence type="ECO:0000256" key="3">
    <source>
        <dbReference type="PROSITE-ProRule" id="PRU00284"/>
    </source>
</evidence>
<evidence type="ECO:0000256" key="2">
    <source>
        <dbReference type="ARBA" id="ARBA00029447"/>
    </source>
</evidence>
<dbReference type="PROSITE" id="PS50111">
    <property type="entry name" value="CHEMOTAXIS_TRANSDUC_2"/>
    <property type="match status" value="1"/>
</dbReference>
<organism evidence="8 9">
    <name type="scientific">Elstera cyanobacteriorum</name>
    <dbReference type="NCBI Taxonomy" id="2022747"/>
    <lineage>
        <taxon>Bacteria</taxon>
        <taxon>Pseudomonadati</taxon>
        <taxon>Pseudomonadota</taxon>
        <taxon>Alphaproteobacteria</taxon>
        <taxon>Rhodospirillales</taxon>
        <taxon>Rhodospirillaceae</taxon>
        <taxon>Elstera</taxon>
    </lineage>
</organism>
<feature type="coiled-coil region" evidence="4">
    <location>
        <begin position="301"/>
        <end position="328"/>
    </location>
</feature>
<accession>A0A255XNQ8</accession>
<dbReference type="Pfam" id="PF00672">
    <property type="entry name" value="HAMP"/>
    <property type="match status" value="1"/>
</dbReference>
<dbReference type="Proteomes" id="UP000216361">
    <property type="component" value="Unassembled WGS sequence"/>
</dbReference>
<evidence type="ECO:0000259" key="6">
    <source>
        <dbReference type="PROSITE" id="PS50111"/>
    </source>
</evidence>
<comment type="similarity">
    <text evidence="2">Belongs to the methyl-accepting chemotaxis (MCP) protein family.</text>
</comment>
<name>A0A255XNQ8_9PROT</name>
<dbReference type="PANTHER" id="PTHR32089">
    <property type="entry name" value="METHYL-ACCEPTING CHEMOTAXIS PROTEIN MCPB"/>
    <property type="match status" value="1"/>
</dbReference>
<dbReference type="GO" id="GO:0016020">
    <property type="term" value="C:membrane"/>
    <property type="evidence" value="ECO:0007669"/>
    <property type="project" value="InterPro"/>
</dbReference>
<evidence type="ECO:0000256" key="1">
    <source>
        <dbReference type="ARBA" id="ARBA00023224"/>
    </source>
</evidence>
<protein>
    <recommendedName>
        <fullName evidence="10">Methyl-accepting chemotaxis protein</fullName>
    </recommendedName>
</protein>
<dbReference type="InterPro" id="IPR003660">
    <property type="entry name" value="HAMP_dom"/>
</dbReference>
<dbReference type="GO" id="GO:0006935">
    <property type="term" value="P:chemotaxis"/>
    <property type="evidence" value="ECO:0007669"/>
    <property type="project" value="InterPro"/>
</dbReference>
<comment type="caution">
    <text evidence="8">The sequence shown here is derived from an EMBL/GenBank/DDBJ whole genome shotgun (WGS) entry which is preliminary data.</text>
</comment>